<feature type="compositionally biased region" description="Polar residues" evidence="8">
    <location>
        <begin position="58"/>
        <end position="83"/>
    </location>
</feature>
<dbReference type="Proteomes" id="UP001243330">
    <property type="component" value="Unassembled WGS sequence"/>
</dbReference>
<dbReference type="Gene3D" id="4.10.240.10">
    <property type="entry name" value="Zn(2)-C6 fungal-type DNA-binding domain"/>
    <property type="match status" value="1"/>
</dbReference>
<comment type="caution">
    <text evidence="10">The sequence shown here is derived from an EMBL/GenBank/DDBJ whole genome shotgun (WGS) entry which is preliminary data.</text>
</comment>
<evidence type="ECO:0000256" key="7">
    <source>
        <dbReference type="ARBA" id="ARBA00023242"/>
    </source>
</evidence>
<evidence type="ECO:0000256" key="3">
    <source>
        <dbReference type="ARBA" id="ARBA00022833"/>
    </source>
</evidence>
<evidence type="ECO:0000256" key="6">
    <source>
        <dbReference type="ARBA" id="ARBA00023163"/>
    </source>
</evidence>
<dbReference type="GO" id="GO:0005634">
    <property type="term" value="C:nucleus"/>
    <property type="evidence" value="ECO:0007669"/>
    <property type="project" value="UniProtKB-SubCell"/>
</dbReference>
<dbReference type="EMBL" id="JAQOWY010000009">
    <property type="protein sequence ID" value="KAK1856411.1"/>
    <property type="molecule type" value="Genomic_DNA"/>
</dbReference>
<dbReference type="InterPro" id="IPR001138">
    <property type="entry name" value="Zn2Cys6_DnaBD"/>
</dbReference>
<dbReference type="PROSITE" id="PS00463">
    <property type="entry name" value="ZN2_CY6_FUNGAL_1"/>
    <property type="match status" value="1"/>
</dbReference>
<sequence length="724" mass="80847">MPLLPYSLLPDLLLRHVITLPAPTDIKEKNQGGFSTVSSTFSKINVKSAYGGPPVDPQRSSRPGSDQTNTPKARQMTRTSSPSDIPSIACIRCRHRKKKCDHALPKCGECKRAGSECVRFQERKPRDAASVPWEYVKGLEMRLAQVERSLANCMVLIRKQGNPSNQPLPGQSTFGSTATLDPPSLRRSPSTVTTEAGSSLQSSSNLEIMEGMQTINAERSSPSLAASRDGVIAIIQTPSTTHDNTFLPNPPSDDDVGLLRRADLACYFQLVHPNWSFLDENVLVEWFQACVEQQVPSNNYQSYFVQMVCAIGALYSSPSTRGCPHIARSTSLYSQAVVHCLPDAFLQGPSAQLKAHLLLLVYALHSPNHFQLRDNTGKSTLEIARRLSNYEAPGSFTSLDATTTPAVPETCEDRGLLIHCYSVYEVIASTWPHRLYGLVDVLDEKVGADSACVAQMNLRLTRAKIWNQSIWLTFDGGLIDANFEHLFAIRRTQSKIRRFWKQMRTLNGQSDYRIQNIHEIKAELDQWKGMIPLISSNTDKSTNCHPLSMLMLYNYCICCLFQNELAVPNIDDHAVLLTAASENARCFRRIQEHRPMVYCTWTTLVEQFTVGIVLISCFWGTPYIYRSTAFQAPDTLQALEDCGSTLSRFANRWKDAEVYYETYTLLTSQTPISFPDNSDFEFPDQLKPQISGLTQTLGERGVSMAVLAMIGRIISSPASTREYP</sequence>
<protein>
    <submittedName>
        <fullName evidence="10">Binuclear zinc transcription factor</fullName>
    </submittedName>
</protein>
<feature type="region of interest" description="Disordered" evidence="8">
    <location>
        <begin position="48"/>
        <end position="83"/>
    </location>
</feature>
<evidence type="ECO:0000259" key="9">
    <source>
        <dbReference type="PROSITE" id="PS50048"/>
    </source>
</evidence>
<accession>A0AAD9ETS7</accession>
<organism evidence="10 11">
    <name type="scientific">Colletotrichum chrysophilum</name>
    <dbReference type="NCBI Taxonomy" id="1836956"/>
    <lineage>
        <taxon>Eukaryota</taxon>
        <taxon>Fungi</taxon>
        <taxon>Dikarya</taxon>
        <taxon>Ascomycota</taxon>
        <taxon>Pezizomycotina</taxon>
        <taxon>Sordariomycetes</taxon>
        <taxon>Hypocreomycetidae</taxon>
        <taxon>Glomerellales</taxon>
        <taxon>Glomerellaceae</taxon>
        <taxon>Colletotrichum</taxon>
        <taxon>Colletotrichum gloeosporioides species complex</taxon>
    </lineage>
</organism>
<dbReference type="PANTHER" id="PTHR47782:SF12">
    <property type="entry name" value="ZN(II)2CYS6 TRANSCRIPTION FACTOR (EUROFUNG)"/>
    <property type="match status" value="1"/>
</dbReference>
<keyword evidence="7" id="KW-0539">Nucleus</keyword>
<name>A0AAD9ETS7_9PEZI</name>
<feature type="region of interest" description="Disordered" evidence="8">
    <location>
        <begin position="160"/>
        <end position="201"/>
    </location>
</feature>
<keyword evidence="4" id="KW-0805">Transcription regulation</keyword>
<feature type="domain" description="Zn(2)-C6 fungal-type" evidence="9">
    <location>
        <begin position="89"/>
        <end position="119"/>
    </location>
</feature>
<reference evidence="10" key="1">
    <citation type="submission" date="2023-01" db="EMBL/GenBank/DDBJ databases">
        <title>Colletotrichum chrysophilum M932 genome sequence.</title>
        <authorList>
            <person name="Baroncelli R."/>
        </authorList>
    </citation>
    <scope>NUCLEOTIDE SEQUENCE</scope>
    <source>
        <strain evidence="10">M932</strain>
    </source>
</reference>
<keyword evidence="6" id="KW-0804">Transcription</keyword>
<keyword evidence="3" id="KW-0862">Zinc</keyword>
<dbReference type="InterPro" id="IPR052202">
    <property type="entry name" value="Yeast_MetPath_Reg"/>
</dbReference>
<feature type="compositionally biased region" description="Polar residues" evidence="8">
    <location>
        <begin position="187"/>
        <end position="201"/>
    </location>
</feature>
<dbReference type="CDD" id="cd12148">
    <property type="entry name" value="fungal_TF_MHR"/>
    <property type="match status" value="1"/>
</dbReference>
<evidence type="ECO:0000313" key="11">
    <source>
        <dbReference type="Proteomes" id="UP001243330"/>
    </source>
</evidence>
<comment type="subcellular location">
    <subcellularLocation>
        <location evidence="1">Nucleus</location>
    </subcellularLocation>
</comment>
<dbReference type="GO" id="GO:0043565">
    <property type="term" value="F:sequence-specific DNA binding"/>
    <property type="evidence" value="ECO:0007669"/>
    <property type="project" value="TreeGrafter"/>
</dbReference>
<dbReference type="SUPFAM" id="SSF57701">
    <property type="entry name" value="Zn2/Cys6 DNA-binding domain"/>
    <property type="match status" value="1"/>
</dbReference>
<dbReference type="PANTHER" id="PTHR47782">
    <property type="entry name" value="ZN(II)2CYS6 TRANSCRIPTION FACTOR (EUROFUNG)-RELATED"/>
    <property type="match status" value="1"/>
</dbReference>
<dbReference type="PROSITE" id="PS50048">
    <property type="entry name" value="ZN2_CY6_FUNGAL_2"/>
    <property type="match status" value="1"/>
</dbReference>
<evidence type="ECO:0000256" key="8">
    <source>
        <dbReference type="SAM" id="MobiDB-lite"/>
    </source>
</evidence>
<evidence type="ECO:0000256" key="2">
    <source>
        <dbReference type="ARBA" id="ARBA00022723"/>
    </source>
</evidence>
<keyword evidence="5" id="KW-0238">DNA-binding</keyword>
<dbReference type="GO" id="GO:0008270">
    <property type="term" value="F:zinc ion binding"/>
    <property type="evidence" value="ECO:0007669"/>
    <property type="project" value="InterPro"/>
</dbReference>
<dbReference type="InterPro" id="IPR036864">
    <property type="entry name" value="Zn2-C6_fun-type_DNA-bd_sf"/>
</dbReference>
<evidence type="ECO:0000256" key="4">
    <source>
        <dbReference type="ARBA" id="ARBA00023015"/>
    </source>
</evidence>
<dbReference type="GO" id="GO:0000981">
    <property type="term" value="F:DNA-binding transcription factor activity, RNA polymerase II-specific"/>
    <property type="evidence" value="ECO:0007669"/>
    <property type="project" value="InterPro"/>
</dbReference>
<dbReference type="Pfam" id="PF00172">
    <property type="entry name" value="Zn_clus"/>
    <property type="match status" value="1"/>
</dbReference>
<keyword evidence="11" id="KW-1185">Reference proteome</keyword>
<feature type="compositionally biased region" description="Polar residues" evidence="8">
    <location>
        <begin position="161"/>
        <end position="179"/>
    </location>
</feature>
<proteinExistence type="predicted"/>
<dbReference type="GO" id="GO:0045944">
    <property type="term" value="P:positive regulation of transcription by RNA polymerase II"/>
    <property type="evidence" value="ECO:0007669"/>
    <property type="project" value="TreeGrafter"/>
</dbReference>
<evidence type="ECO:0000313" key="10">
    <source>
        <dbReference type="EMBL" id="KAK1856411.1"/>
    </source>
</evidence>
<dbReference type="AlphaFoldDB" id="A0AAD9ETS7"/>
<dbReference type="CDD" id="cd00067">
    <property type="entry name" value="GAL4"/>
    <property type="match status" value="1"/>
</dbReference>
<evidence type="ECO:0000256" key="1">
    <source>
        <dbReference type="ARBA" id="ARBA00004123"/>
    </source>
</evidence>
<dbReference type="SMART" id="SM00066">
    <property type="entry name" value="GAL4"/>
    <property type="match status" value="1"/>
</dbReference>
<gene>
    <name evidence="10" type="ORF">CCHR01_00982</name>
</gene>
<keyword evidence="2" id="KW-0479">Metal-binding</keyword>
<evidence type="ECO:0000256" key="5">
    <source>
        <dbReference type="ARBA" id="ARBA00023125"/>
    </source>
</evidence>